<evidence type="ECO:0000313" key="4">
    <source>
        <dbReference type="EMBL" id="KAF7357758.1"/>
    </source>
</evidence>
<dbReference type="InterPro" id="IPR036291">
    <property type="entry name" value="NAD(P)-bd_dom_sf"/>
</dbReference>
<sequence length="278" mass="29122">MSAYKSFAVIGGGTAGLAIVGALAAQNISVVLLSRPGSSAKAVPAGVGVVQVDFSNAAAVAEVFKRYEVDVVLPTITTLAAADQKPLVDAAKLAAVKLFVPSEYGPPTEGQTEGVQGAKDQIAAYLKSATIPSLRVYTGIWTEIIPWLAGYTEHGKIRFVGKGEAPVSFTSVADIAGFLAFVLTTLPPSELEDHVFRIEGERGSMNGLGALFKTSVEHIPAEDGESRVVLWDIIDRGAASTGWDETNKAEGSGPKAAGSSNALWPGHHWKTIKEVHNL</sequence>
<protein>
    <submittedName>
        <fullName evidence="4">NmrA domain-containing protein</fullName>
    </submittedName>
</protein>
<organism evidence="4 5">
    <name type="scientific">Mycena venus</name>
    <dbReference type="NCBI Taxonomy" id="2733690"/>
    <lineage>
        <taxon>Eukaryota</taxon>
        <taxon>Fungi</taxon>
        <taxon>Dikarya</taxon>
        <taxon>Basidiomycota</taxon>
        <taxon>Agaricomycotina</taxon>
        <taxon>Agaricomycetes</taxon>
        <taxon>Agaricomycetidae</taxon>
        <taxon>Agaricales</taxon>
        <taxon>Marasmiineae</taxon>
        <taxon>Mycenaceae</taxon>
        <taxon>Mycena</taxon>
    </lineage>
</organism>
<dbReference type="Gene3D" id="3.40.50.720">
    <property type="entry name" value="NAD(P)-binding Rossmann-like Domain"/>
    <property type="match status" value="1"/>
</dbReference>
<dbReference type="PANTHER" id="PTHR47706">
    <property type="entry name" value="NMRA-LIKE FAMILY PROTEIN"/>
    <property type="match status" value="1"/>
</dbReference>
<dbReference type="SUPFAM" id="SSF51735">
    <property type="entry name" value="NAD(P)-binding Rossmann-fold domains"/>
    <property type="match status" value="1"/>
</dbReference>
<dbReference type="Proteomes" id="UP000620124">
    <property type="component" value="Unassembled WGS sequence"/>
</dbReference>
<keyword evidence="1" id="KW-0521">NADP</keyword>
<dbReference type="OrthoDB" id="5283654at2759"/>
<dbReference type="Pfam" id="PF05368">
    <property type="entry name" value="NmrA"/>
    <property type="match status" value="1"/>
</dbReference>
<evidence type="ECO:0000313" key="5">
    <source>
        <dbReference type="Proteomes" id="UP000620124"/>
    </source>
</evidence>
<reference evidence="4" key="1">
    <citation type="submission" date="2020-05" db="EMBL/GenBank/DDBJ databases">
        <title>Mycena genomes resolve the evolution of fungal bioluminescence.</title>
        <authorList>
            <person name="Tsai I.J."/>
        </authorList>
    </citation>
    <scope>NUCLEOTIDE SEQUENCE</scope>
    <source>
        <strain evidence="4">CCC161011</strain>
    </source>
</reference>
<dbReference type="PANTHER" id="PTHR47706:SF9">
    <property type="entry name" value="NMRA-LIKE DOMAIN-CONTAINING PROTEIN-RELATED"/>
    <property type="match status" value="1"/>
</dbReference>
<comment type="caution">
    <text evidence="4">The sequence shown here is derived from an EMBL/GenBank/DDBJ whole genome shotgun (WGS) entry which is preliminary data.</text>
</comment>
<keyword evidence="5" id="KW-1185">Reference proteome</keyword>
<dbReference type="AlphaFoldDB" id="A0A8H6YDK7"/>
<name>A0A8H6YDK7_9AGAR</name>
<dbReference type="InterPro" id="IPR051609">
    <property type="entry name" value="NmrA/Isoflavone_reductase-like"/>
</dbReference>
<evidence type="ECO:0000259" key="3">
    <source>
        <dbReference type="Pfam" id="PF05368"/>
    </source>
</evidence>
<evidence type="ECO:0000256" key="2">
    <source>
        <dbReference type="ARBA" id="ARBA00023002"/>
    </source>
</evidence>
<keyword evidence="2" id="KW-0560">Oxidoreductase</keyword>
<accession>A0A8H6YDK7</accession>
<feature type="domain" description="NmrA-like" evidence="3">
    <location>
        <begin position="8"/>
        <end position="215"/>
    </location>
</feature>
<dbReference type="EMBL" id="JACAZI010000006">
    <property type="protein sequence ID" value="KAF7357758.1"/>
    <property type="molecule type" value="Genomic_DNA"/>
</dbReference>
<evidence type="ECO:0000256" key="1">
    <source>
        <dbReference type="ARBA" id="ARBA00022857"/>
    </source>
</evidence>
<dbReference type="InterPro" id="IPR008030">
    <property type="entry name" value="NmrA-like"/>
</dbReference>
<gene>
    <name evidence="4" type="ORF">MVEN_00821700</name>
</gene>
<proteinExistence type="predicted"/>
<dbReference type="GO" id="GO:0016491">
    <property type="term" value="F:oxidoreductase activity"/>
    <property type="evidence" value="ECO:0007669"/>
    <property type="project" value="UniProtKB-KW"/>
</dbReference>